<feature type="transmembrane region" description="Helical" evidence="5">
    <location>
        <begin position="217"/>
        <end position="241"/>
    </location>
</feature>
<evidence type="ECO:0000256" key="3">
    <source>
        <dbReference type="ARBA" id="ARBA00022989"/>
    </source>
</evidence>
<proteinExistence type="inferred from homology"/>
<feature type="transmembrane region" description="Helical" evidence="5">
    <location>
        <begin position="187"/>
        <end position="205"/>
    </location>
</feature>
<dbReference type="EMBL" id="CP041166">
    <property type="protein sequence ID" value="QFR43706.1"/>
    <property type="molecule type" value="Genomic_DNA"/>
</dbReference>
<comment type="subcellular location">
    <subcellularLocation>
        <location evidence="5">Cell membrane</location>
        <topology evidence="5">Multi-pass membrane protein</topology>
    </subcellularLocation>
    <subcellularLocation>
        <location evidence="1">Membrane</location>
        <topology evidence="1">Multi-pass membrane protein</topology>
    </subcellularLocation>
</comment>
<feature type="transmembrane region" description="Helical" evidence="5">
    <location>
        <begin position="148"/>
        <end position="181"/>
    </location>
</feature>
<accession>A0AAJ4A4B2</accession>
<dbReference type="PANTHER" id="PTHR43483:SF3">
    <property type="entry name" value="MEMBRANE TRANSPORTER PROTEIN HI_0806-RELATED"/>
    <property type="match status" value="1"/>
</dbReference>
<keyword evidence="3 5" id="KW-1133">Transmembrane helix</keyword>
<keyword evidence="2 5" id="KW-0812">Transmembrane</keyword>
<evidence type="ECO:0000313" key="7">
    <source>
        <dbReference type="Proteomes" id="UP000326061"/>
    </source>
</evidence>
<feature type="transmembrane region" description="Helical" evidence="5">
    <location>
        <begin position="247"/>
        <end position="265"/>
    </location>
</feature>
<name>A0AAJ4A4B2_9BACT</name>
<dbReference type="PANTHER" id="PTHR43483">
    <property type="entry name" value="MEMBRANE TRANSPORTER PROTEIN HI_0806-RELATED"/>
    <property type="match status" value="1"/>
</dbReference>
<gene>
    <name evidence="6" type="ORF">FJR47_07185</name>
</gene>
<keyword evidence="5" id="KW-1003">Cell membrane</keyword>
<feature type="transmembrane region" description="Helical" evidence="5">
    <location>
        <begin position="20"/>
        <end position="41"/>
    </location>
</feature>
<evidence type="ECO:0000256" key="5">
    <source>
        <dbReference type="RuleBase" id="RU363041"/>
    </source>
</evidence>
<sequence>MKSQQKFSKNTISLKTKSFLGGAIIGSLGGLIGLGGAEFRLPFLVGILKIDTLHAIILNLLISLVTVIFALAFRGVDAHIFSYGYIVLNLLLGTLAGAWIGVNFATSVNKERLNTYIFYLLLFLSIVLFSHIFLDFTQTIKLPYILQLSIGFITGLGIGIISSLLGVAGGELLIPTIILLYGTDIKLAGTLSLAISLPTLIVSLFKYHKNKRLIEVLTFKNIIIFMTLGSILGAFLGSLLFGMVNALFLEAGLSFILLLSAYKLFKKNKNLTS</sequence>
<dbReference type="Proteomes" id="UP000326061">
    <property type="component" value="Chromosome"/>
</dbReference>
<feature type="transmembrane region" description="Helical" evidence="5">
    <location>
        <begin position="116"/>
        <end position="136"/>
    </location>
</feature>
<dbReference type="GO" id="GO:0005886">
    <property type="term" value="C:plasma membrane"/>
    <property type="evidence" value="ECO:0007669"/>
    <property type="project" value="UniProtKB-SubCell"/>
</dbReference>
<keyword evidence="4 5" id="KW-0472">Membrane</keyword>
<evidence type="ECO:0000256" key="1">
    <source>
        <dbReference type="ARBA" id="ARBA00004141"/>
    </source>
</evidence>
<dbReference type="AlphaFoldDB" id="A0AAJ4A4B2"/>
<dbReference type="Pfam" id="PF01925">
    <property type="entry name" value="TauE"/>
    <property type="match status" value="2"/>
</dbReference>
<evidence type="ECO:0000256" key="2">
    <source>
        <dbReference type="ARBA" id="ARBA00022692"/>
    </source>
</evidence>
<organism evidence="6 7">
    <name type="scientific">Sulfurimonas xiamenensis</name>
    <dbReference type="NCBI Taxonomy" id="2590021"/>
    <lineage>
        <taxon>Bacteria</taxon>
        <taxon>Pseudomonadati</taxon>
        <taxon>Campylobacterota</taxon>
        <taxon>Epsilonproteobacteria</taxon>
        <taxon>Campylobacterales</taxon>
        <taxon>Sulfurimonadaceae</taxon>
        <taxon>Sulfurimonas</taxon>
    </lineage>
</organism>
<dbReference type="RefSeq" id="WP_152299768.1">
    <property type="nucleotide sequence ID" value="NZ_CP041166.1"/>
</dbReference>
<dbReference type="KEGG" id="suln:FJR47_07185"/>
<feature type="transmembrane region" description="Helical" evidence="5">
    <location>
        <begin position="85"/>
        <end position="104"/>
    </location>
</feature>
<evidence type="ECO:0000256" key="4">
    <source>
        <dbReference type="ARBA" id="ARBA00023136"/>
    </source>
</evidence>
<keyword evidence="7" id="KW-1185">Reference proteome</keyword>
<reference evidence="7" key="1">
    <citation type="submission" date="2019-06" db="EMBL/GenBank/DDBJ databases">
        <title>Sulfurimonas gotlandica sp. nov., a chemoautotrophic and psychrotolerant epsilonproteobacterium isolated from a pelagic redoxcline, and an emended description of the genus Sulfurimonas.</title>
        <authorList>
            <person name="Wang S."/>
            <person name="Jiang L."/>
            <person name="Shao Z."/>
        </authorList>
    </citation>
    <scope>NUCLEOTIDE SEQUENCE [LARGE SCALE GENOMIC DNA]</scope>
    <source>
        <strain evidence="7">1-1N</strain>
    </source>
</reference>
<dbReference type="InterPro" id="IPR002781">
    <property type="entry name" value="TM_pro_TauE-like"/>
</dbReference>
<comment type="similarity">
    <text evidence="5">Belongs to the 4-toluene sulfonate uptake permease (TSUP) (TC 2.A.102) family.</text>
</comment>
<feature type="transmembrane region" description="Helical" evidence="5">
    <location>
        <begin position="53"/>
        <end position="73"/>
    </location>
</feature>
<evidence type="ECO:0000313" key="6">
    <source>
        <dbReference type="EMBL" id="QFR43706.1"/>
    </source>
</evidence>
<protein>
    <recommendedName>
        <fullName evidence="5">Probable membrane transporter protein</fullName>
    </recommendedName>
</protein>